<organism evidence="1 2">
    <name type="scientific">Necator americanus</name>
    <name type="common">Human hookworm</name>
    <dbReference type="NCBI Taxonomy" id="51031"/>
    <lineage>
        <taxon>Eukaryota</taxon>
        <taxon>Metazoa</taxon>
        <taxon>Ecdysozoa</taxon>
        <taxon>Nematoda</taxon>
        <taxon>Chromadorea</taxon>
        <taxon>Rhabditida</taxon>
        <taxon>Rhabditina</taxon>
        <taxon>Rhabditomorpha</taxon>
        <taxon>Strongyloidea</taxon>
        <taxon>Ancylostomatidae</taxon>
        <taxon>Bunostominae</taxon>
        <taxon>Necator</taxon>
    </lineage>
</organism>
<dbReference type="EMBL" id="KI660398">
    <property type="protein sequence ID" value="ETN73987.1"/>
    <property type="molecule type" value="Genomic_DNA"/>
</dbReference>
<keyword evidence="2" id="KW-1185">Reference proteome</keyword>
<evidence type="ECO:0000313" key="2">
    <source>
        <dbReference type="Proteomes" id="UP000053676"/>
    </source>
</evidence>
<proteinExistence type="predicted"/>
<evidence type="ECO:0000313" key="1">
    <source>
        <dbReference type="EMBL" id="ETN73987.1"/>
    </source>
</evidence>
<name>W2SZ70_NECAM</name>
<dbReference type="STRING" id="51031.W2SZ70"/>
<dbReference type="Proteomes" id="UP000053676">
    <property type="component" value="Unassembled WGS sequence"/>
</dbReference>
<dbReference type="OrthoDB" id="5861426at2759"/>
<gene>
    <name evidence="1" type="ORF">NECAME_04209</name>
</gene>
<reference evidence="2" key="1">
    <citation type="journal article" date="2014" name="Nat. Genet.">
        <title>Genome of the human hookworm Necator americanus.</title>
        <authorList>
            <person name="Tang Y.T."/>
            <person name="Gao X."/>
            <person name="Rosa B.A."/>
            <person name="Abubucker S."/>
            <person name="Hallsworth-Pepin K."/>
            <person name="Martin J."/>
            <person name="Tyagi R."/>
            <person name="Heizer E."/>
            <person name="Zhang X."/>
            <person name="Bhonagiri-Palsikar V."/>
            <person name="Minx P."/>
            <person name="Warren W.C."/>
            <person name="Wang Q."/>
            <person name="Zhan B."/>
            <person name="Hotez P.J."/>
            <person name="Sternberg P.W."/>
            <person name="Dougall A."/>
            <person name="Gaze S.T."/>
            <person name="Mulvenna J."/>
            <person name="Sotillo J."/>
            <person name="Ranganathan S."/>
            <person name="Rabelo E.M."/>
            <person name="Wilson R.K."/>
            <person name="Felgner P.L."/>
            <person name="Bethony J."/>
            <person name="Hawdon J.M."/>
            <person name="Gasser R.B."/>
            <person name="Loukas A."/>
            <person name="Mitreva M."/>
        </authorList>
    </citation>
    <scope>NUCLEOTIDE SEQUENCE [LARGE SCALE GENOMIC DNA]</scope>
</reference>
<protein>
    <submittedName>
        <fullName evidence="1">Uncharacterized protein</fullName>
    </submittedName>
</protein>
<dbReference type="KEGG" id="nai:NECAME_04209"/>
<accession>W2SZ70</accession>
<dbReference type="AlphaFoldDB" id="W2SZ70"/>
<sequence length="52" mass="5730">MVRSEPGFLLPTTLSSGEHGELRLHIAVTSKTVSQTLRGTITYLVEVYLLVD</sequence>